<dbReference type="GO" id="GO:0008710">
    <property type="term" value="F:8-amino-7-oxononanoate synthase activity"/>
    <property type="evidence" value="ECO:0007669"/>
    <property type="project" value="UniProtKB-EC"/>
</dbReference>
<comment type="cofactor">
    <cofactor evidence="1 12">
        <name>pyridoxal 5'-phosphate</name>
        <dbReference type="ChEBI" id="CHEBI:597326"/>
    </cofactor>
</comment>
<dbReference type="SUPFAM" id="SSF53383">
    <property type="entry name" value="PLP-dependent transferases"/>
    <property type="match status" value="1"/>
</dbReference>
<name>A0A1G6MG75_9BACT</name>
<dbReference type="PANTHER" id="PTHR13693:SF100">
    <property type="entry name" value="8-AMINO-7-OXONONANOATE SYNTHASE"/>
    <property type="match status" value="1"/>
</dbReference>
<evidence type="ECO:0000313" key="15">
    <source>
        <dbReference type="Proteomes" id="UP000199411"/>
    </source>
</evidence>
<evidence type="ECO:0000256" key="6">
    <source>
        <dbReference type="ARBA" id="ARBA00022679"/>
    </source>
</evidence>
<organism evidence="14 15">
    <name type="scientific">Desulfurella multipotens</name>
    <dbReference type="NCBI Taxonomy" id="79269"/>
    <lineage>
        <taxon>Bacteria</taxon>
        <taxon>Pseudomonadati</taxon>
        <taxon>Campylobacterota</taxon>
        <taxon>Desulfurellia</taxon>
        <taxon>Desulfurellales</taxon>
        <taxon>Desulfurellaceae</taxon>
        <taxon>Desulfurella</taxon>
    </lineage>
</organism>
<dbReference type="InterPro" id="IPR015421">
    <property type="entry name" value="PyrdxlP-dep_Trfase_major"/>
</dbReference>
<keyword evidence="6" id="KW-0808">Transferase</keyword>
<dbReference type="InterPro" id="IPR050087">
    <property type="entry name" value="AON_synthase_class-II"/>
</dbReference>
<dbReference type="PROSITE" id="PS00599">
    <property type="entry name" value="AA_TRANSFER_CLASS_2"/>
    <property type="match status" value="1"/>
</dbReference>
<comment type="pathway">
    <text evidence="2">Cofactor biosynthesis; biotin biosynthesis.</text>
</comment>
<dbReference type="InterPro" id="IPR015422">
    <property type="entry name" value="PyrdxlP-dep_Trfase_small"/>
</dbReference>
<keyword evidence="7" id="KW-0093">Biotin biosynthesis</keyword>
<sequence>MSVLDLVKQNLNHIKFNDQYRTIPKISNHANKYIELNGLKVLNLSSNNYLGLAENDFLKQYSIEAIKNYGCSSGASRIVSGNYEIYAKLEEAVANFKHTQKALVLNSGYVANISLLQALAKNATIFCDKLNHASIIDGMLLSGAKFYRYAHLDMQMLENLLKKDTSNKIIITDTIFSMDGDAAPLKEIVRLSKQYEALTIVDEAHATGIFGEGRGYAYKEGLSGEIDIHMGTFSKALGSFGAYVASSEDIIDYLINTARGFIFSTSLPPAVIGANLASINYILKNPHLGEKLILMSDNVRHFLKNLGFDVGNSISQIIPVILKTNKAVLVAQKILLEKGVFVGAIRPPTVPKNTSRLRISLRADLDDNDLELIKDAFFYLGNTL</sequence>
<dbReference type="InterPro" id="IPR015424">
    <property type="entry name" value="PyrdxlP-dep_Trfase"/>
</dbReference>
<protein>
    <recommendedName>
        <fullName evidence="5">8-amino-7-oxononanoate synthase</fullName>
        <ecNumber evidence="5">2.3.1.47</ecNumber>
    </recommendedName>
    <alternativeName>
        <fullName evidence="9">7-keto-8-amino-pelargonic acid synthase</fullName>
    </alternativeName>
    <alternativeName>
        <fullName evidence="10">8-amino-7-ketopelargonate synthase</fullName>
    </alternativeName>
</protein>
<proteinExistence type="inferred from homology"/>
<dbReference type="EC" id="2.3.1.47" evidence="5"/>
<evidence type="ECO:0000256" key="12">
    <source>
        <dbReference type="RuleBase" id="RU003693"/>
    </source>
</evidence>
<evidence type="ECO:0000256" key="11">
    <source>
        <dbReference type="ARBA" id="ARBA00047715"/>
    </source>
</evidence>
<dbReference type="OrthoDB" id="9807157at2"/>
<comment type="similarity">
    <text evidence="3">Belongs to the class-II pyridoxal-phosphate-dependent aminotransferase family. BioF subfamily.</text>
</comment>
<evidence type="ECO:0000256" key="5">
    <source>
        <dbReference type="ARBA" id="ARBA00013187"/>
    </source>
</evidence>
<evidence type="ECO:0000256" key="7">
    <source>
        <dbReference type="ARBA" id="ARBA00022756"/>
    </source>
</evidence>
<dbReference type="Gene3D" id="3.90.1150.10">
    <property type="entry name" value="Aspartate Aminotransferase, domain 1"/>
    <property type="match status" value="1"/>
</dbReference>
<dbReference type="Gene3D" id="3.40.640.10">
    <property type="entry name" value="Type I PLP-dependent aspartate aminotransferase-like (Major domain)"/>
    <property type="match status" value="1"/>
</dbReference>
<evidence type="ECO:0000256" key="9">
    <source>
        <dbReference type="ARBA" id="ARBA00032610"/>
    </source>
</evidence>
<dbReference type="RefSeq" id="WP_092128593.1">
    <property type="nucleotide sequence ID" value="NZ_FMYU01000006.1"/>
</dbReference>
<dbReference type="Pfam" id="PF00155">
    <property type="entry name" value="Aminotran_1_2"/>
    <property type="match status" value="1"/>
</dbReference>
<dbReference type="CDD" id="cd06454">
    <property type="entry name" value="KBL_like"/>
    <property type="match status" value="1"/>
</dbReference>
<dbReference type="GO" id="GO:0009102">
    <property type="term" value="P:biotin biosynthetic process"/>
    <property type="evidence" value="ECO:0007669"/>
    <property type="project" value="UniProtKB-KW"/>
</dbReference>
<comment type="catalytic activity">
    <reaction evidence="11">
        <text>6-carboxyhexanoyl-[ACP] + L-alanine + H(+) = (8S)-8-amino-7-oxononanoate + holo-[ACP] + CO2</text>
        <dbReference type="Rhea" id="RHEA:42288"/>
        <dbReference type="Rhea" id="RHEA-COMP:9685"/>
        <dbReference type="Rhea" id="RHEA-COMP:9955"/>
        <dbReference type="ChEBI" id="CHEBI:15378"/>
        <dbReference type="ChEBI" id="CHEBI:16526"/>
        <dbReference type="ChEBI" id="CHEBI:57972"/>
        <dbReference type="ChEBI" id="CHEBI:64479"/>
        <dbReference type="ChEBI" id="CHEBI:78846"/>
        <dbReference type="ChEBI" id="CHEBI:149468"/>
        <dbReference type="EC" id="2.3.1.47"/>
    </reaction>
</comment>
<feature type="domain" description="Aminotransferase class I/classII large" evidence="13">
    <location>
        <begin position="40"/>
        <end position="372"/>
    </location>
</feature>
<evidence type="ECO:0000256" key="10">
    <source>
        <dbReference type="ARBA" id="ARBA00033381"/>
    </source>
</evidence>
<dbReference type="EMBL" id="FMYU01000006">
    <property type="protein sequence ID" value="SDC54277.1"/>
    <property type="molecule type" value="Genomic_DNA"/>
</dbReference>
<dbReference type="InterPro" id="IPR004839">
    <property type="entry name" value="Aminotransferase_I/II_large"/>
</dbReference>
<evidence type="ECO:0000259" key="13">
    <source>
        <dbReference type="Pfam" id="PF00155"/>
    </source>
</evidence>
<dbReference type="AlphaFoldDB" id="A0A1G6MG75"/>
<gene>
    <name evidence="14" type="ORF">SAMN05660835_00981</name>
</gene>
<dbReference type="GO" id="GO:0030170">
    <property type="term" value="F:pyridoxal phosphate binding"/>
    <property type="evidence" value="ECO:0007669"/>
    <property type="project" value="InterPro"/>
</dbReference>
<dbReference type="PANTHER" id="PTHR13693">
    <property type="entry name" value="CLASS II AMINOTRANSFERASE/8-AMINO-7-OXONONANOATE SYNTHASE"/>
    <property type="match status" value="1"/>
</dbReference>
<accession>A0A1G6MG75</accession>
<reference evidence="15" key="1">
    <citation type="submission" date="2016-10" db="EMBL/GenBank/DDBJ databases">
        <authorList>
            <person name="Varghese N."/>
            <person name="Submissions S."/>
        </authorList>
    </citation>
    <scope>NUCLEOTIDE SEQUENCE [LARGE SCALE GENOMIC DNA]</scope>
    <source>
        <strain evidence="15">DSM 8415</strain>
    </source>
</reference>
<evidence type="ECO:0000256" key="4">
    <source>
        <dbReference type="ARBA" id="ARBA00011738"/>
    </source>
</evidence>
<evidence type="ECO:0000256" key="3">
    <source>
        <dbReference type="ARBA" id="ARBA00010008"/>
    </source>
</evidence>
<evidence type="ECO:0000256" key="2">
    <source>
        <dbReference type="ARBA" id="ARBA00004746"/>
    </source>
</evidence>
<keyword evidence="8 12" id="KW-0663">Pyridoxal phosphate</keyword>
<comment type="subunit">
    <text evidence="4">Homodimer.</text>
</comment>
<evidence type="ECO:0000256" key="8">
    <source>
        <dbReference type="ARBA" id="ARBA00022898"/>
    </source>
</evidence>
<keyword evidence="15" id="KW-1185">Reference proteome</keyword>
<evidence type="ECO:0000256" key="1">
    <source>
        <dbReference type="ARBA" id="ARBA00001933"/>
    </source>
</evidence>
<dbReference type="Proteomes" id="UP000199411">
    <property type="component" value="Unassembled WGS sequence"/>
</dbReference>
<dbReference type="InterPro" id="IPR001917">
    <property type="entry name" value="Aminotrans_II_pyridoxalP_BS"/>
</dbReference>
<evidence type="ECO:0000313" key="14">
    <source>
        <dbReference type="EMBL" id="SDC54277.1"/>
    </source>
</evidence>